<comment type="caution">
    <text evidence="3">The sequence shown here is derived from an EMBL/GenBank/DDBJ whole genome shotgun (WGS) entry which is preliminary data.</text>
</comment>
<keyword evidence="2" id="KW-0812">Transmembrane</keyword>
<proteinExistence type="predicted"/>
<name>A0ABW6KVJ2_9ACTN</name>
<keyword evidence="4" id="KW-1185">Reference proteome</keyword>
<dbReference type="InterPro" id="IPR011249">
    <property type="entry name" value="Metalloenz_LuxS/M16"/>
</dbReference>
<feature type="transmembrane region" description="Helical" evidence="2">
    <location>
        <begin position="552"/>
        <end position="574"/>
    </location>
</feature>
<dbReference type="Gene3D" id="3.30.830.10">
    <property type="entry name" value="Metalloenzyme, LuxS/M16 peptidase-like"/>
    <property type="match status" value="2"/>
</dbReference>
<dbReference type="EMBL" id="JBIAFJ010000015">
    <property type="protein sequence ID" value="MFE9171439.1"/>
    <property type="molecule type" value="Genomic_DNA"/>
</dbReference>
<feature type="compositionally biased region" description="Low complexity" evidence="1">
    <location>
        <begin position="493"/>
        <end position="508"/>
    </location>
</feature>
<dbReference type="RefSeq" id="WP_388348324.1">
    <property type="nucleotide sequence ID" value="NZ_JBIAFJ010000015.1"/>
</dbReference>
<organism evidence="3 4">
    <name type="scientific">Streptomyces kebangsaanensis</name>
    <dbReference type="NCBI Taxonomy" id="864058"/>
    <lineage>
        <taxon>Bacteria</taxon>
        <taxon>Bacillati</taxon>
        <taxon>Actinomycetota</taxon>
        <taxon>Actinomycetes</taxon>
        <taxon>Kitasatosporales</taxon>
        <taxon>Streptomycetaceae</taxon>
        <taxon>Streptomyces</taxon>
    </lineage>
</organism>
<protein>
    <submittedName>
        <fullName evidence="3">M16 family metallopeptidase</fullName>
    </submittedName>
</protein>
<evidence type="ECO:0000313" key="4">
    <source>
        <dbReference type="Proteomes" id="UP001601197"/>
    </source>
</evidence>
<evidence type="ECO:0000256" key="1">
    <source>
        <dbReference type="SAM" id="MobiDB-lite"/>
    </source>
</evidence>
<keyword evidence="2" id="KW-0472">Membrane</keyword>
<evidence type="ECO:0000313" key="3">
    <source>
        <dbReference type="EMBL" id="MFE9171439.1"/>
    </source>
</evidence>
<keyword evidence="2" id="KW-1133">Transmembrane helix</keyword>
<accession>A0ABW6KVJ2</accession>
<feature type="transmembrane region" description="Helical" evidence="2">
    <location>
        <begin position="520"/>
        <end position="540"/>
    </location>
</feature>
<dbReference type="SUPFAM" id="SSF63411">
    <property type="entry name" value="LuxS/MPP-like metallohydrolase"/>
    <property type="match status" value="2"/>
</dbReference>
<feature type="region of interest" description="Disordered" evidence="1">
    <location>
        <begin position="478"/>
        <end position="513"/>
    </location>
</feature>
<gene>
    <name evidence="3" type="ORF">ACFYNZ_18270</name>
</gene>
<reference evidence="3 4" key="1">
    <citation type="submission" date="2024-10" db="EMBL/GenBank/DDBJ databases">
        <title>The Natural Products Discovery Center: Release of the First 8490 Sequenced Strains for Exploring Actinobacteria Biosynthetic Diversity.</title>
        <authorList>
            <person name="Kalkreuter E."/>
            <person name="Kautsar S.A."/>
            <person name="Yang D."/>
            <person name="Bader C.D."/>
            <person name="Teijaro C.N."/>
            <person name="Fluegel L."/>
            <person name="Davis C.M."/>
            <person name="Simpson J.R."/>
            <person name="Lauterbach L."/>
            <person name="Steele A.D."/>
            <person name="Gui C."/>
            <person name="Meng S."/>
            <person name="Li G."/>
            <person name="Viehrig K."/>
            <person name="Ye F."/>
            <person name="Su P."/>
            <person name="Kiefer A.F."/>
            <person name="Nichols A."/>
            <person name="Cepeda A.J."/>
            <person name="Yan W."/>
            <person name="Fan B."/>
            <person name="Jiang Y."/>
            <person name="Adhikari A."/>
            <person name="Zheng C.-J."/>
            <person name="Schuster L."/>
            <person name="Cowan T.M."/>
            <person name="Smanski M.J."/>
            <person name="Chevrette M.G."/>
            <person name="De Carvalho L.P.S."/>
            <person name="Shen B."/>
        </authorList>
    </citation>
    <scope>NUCLEOTIDE SEQUENCE [LARGE SCALE GENOMIC DNA]</scope>
    <source>
        <strain evidence="3 4">NPDC007147</strain>
    </source>
</reference>
<sequence length="580" mass="60996">MNPQAAVHRTETDGIPTLFAQAAGPMRAGLVFRVGVADETLARAGVTHLVEHLALHRQGLADYHFNGATKAAFTHFHVEGSEHEVVAYLQGVCASLAALPMERLETEKEILRTEESRRETPQLPLWRYGAQGYGLVSYPEWGVRNLGPQDVEAWAQTWFTQGNAVLWVAGERLPAGLTLRLPAGPRRSLPAVTSALPATPAYFSDGTGGVLLDAVVTDSTAARLYAGVLERELSRALRQEGGYSYTAATDYTARRDGFALVTAFADALPAKQDAVLGGFVDVLAGLQAGRIGQGDLDAVRTRADSALTAPDAAVLRLPGAAEDLLAGRPSRTLDELRAELRAVTPEDLHTVAVEAAGTALMQVPGGHSADWAGYTEAPTGSSYAVTGRRFASRSRDGSALIVGEEGVSVTAGARDGTEHAATVPYRACAAVLSWPDGGRRLIGTDGLVVDLEPGLYGVDAHTMATVDAAVPPTAVVWMPPRQRTPAPEPGPAPDGSGASRAGSPGRAAPTRRTGGQTATLVVFGLLSALFAFLALSFTVFGADDPETSTGEWLAIAGFMWGLTGLLAWPAVGVLRRTRRM</sequence>
<evidence type="ECO:0000256" key="2">
    <source>
        <dbReference type="SAM" id="Phobius"/>
    </source>
</evidence>
<dbReference type="Proteomes" id="UP001601197">
    <property type="component" value="Unassembled WGS sequence"/>
</dbReference>